<feature type="compositionally biased region" description="Polar residues" evidence="1">
    <location>
        <begin position="387"/>
        <end position="404"/>
    </location>
</feature>
<dbReference type="InterPro" id="IPR036770">
    <property type="entry name" value="Ankyrin_rpt-contain_sf"/>
</dbReference>
<feature type="compositionally biased region" description="Polar residues" evidence="1">
    <location>
        <begin position="622"/>
        <end position="631"/>
    </location>
</feature>
<dbReference type="CDD" id="cd00102">
    <property type="entry name" value="IPT"/>
    <property type="match status" value="1"/>
</dbReference>
<accession>A0A0B7NNT8</accession>
<dbReference type="AlphaFoldDB" id="A0A0B7NNT8"/>
<dbReference type="STRING" id="35722.A0A0B7NNT8"/>
<dbReference type="InterPro" id="IPR057962">
    <property type="entry name" value="SPT23_MGA2_DBD"/>
</dbReference>
<dbReference type="InterPro" id="IPR002909">
    <property type="entry name" value="IPT_dom"/>
</dbReference>
<evidence type="ECO:0000313" key="3">
    <source>
        <dbReference type="EMBL" id="CEP17013.1"/>
    </source>
</evidence>
<dbReference type="SUPFAM" id="SSF81296">
    <property type="entry name" value="E set domains"/>
    <property type="match status" value="1"/>
</dbReference>
<dbReference type="Gene3D" id="1.25.40.20">
    <property type="entry name" value="Ankyrin repeat-containing domain"/>
    <property type="match status" value="1"/>
</dbReference>
<evidence type="ECO:0000313" key="4">
    <source>
        <dbReference type="Proteomes" id="UP000054107"/>
    </source>
</evidence>
<dbReference type="InterPro" id="IPR013783">
    <property type="entry name" value="Ig-like_fold"/>
</dbReference>
<dbReference type="OrthoDB" id="71307at2759"/>
<proteinExistence type="predicted"/>
<protein>
    <recommendedName>
        <fullName evidence="2">IPT/TIG domain-containing protein</fullName>
    </recommendedName>
</protein>
<gene>
    <name evidence="3" type="primary">PARPA_11301.1 scaffold 43467</name>
</gene>
<feature type="compositionally biased region" description="Low complexity" evidence="1">
    <location>
        <begin position="632"/>
        <end position="648"/>
    </location>
</feature>
<feature type="region of interest" description="Disordered" evidence="1">
    <location>
        <begin position="379"/>
        <end position="404"/>
    </location>
</feature>
<dbReference type="Pfam" id="PF01833">
    <property type="entry name" value="TIG"/>
    <property type="match status" value="1"/>
</dbReference>
<name>A0A0B7NNT8_9FUNG</name>
<dbReference type="Pfam" id="PF25603">
    <property type="entry name" value="SPT23_MGA2_DBD"/>
    <property type="match status" value="1"/>
</dbReference>
<reference evidence="3 4" key="1">
    <citation type="submission" date="2014-09" db="EMBL/GenBank/DDBJ databases">
        <authorList>
            <person name="Ellenberger Sabrina"/>
        </authorList>
    </citation>
    <scope>NUCLEOTIDE SEQUENCE [LARGE SCALE GENOMIC DNA]</scope>
    <source>
        <strain evidence="3 4">CBS 412.66</strain>
    </source>
</reference>
<dbReference type="InterPro" id="IPR014756">
    <property type="entry name" value="Ig_E-set"/>
</dbReference>
<dbReference type="SUPFAM" id="SSF48403">
    <property type="entry name" value="Ankyrin repeat"/>
    <property type="match status" value="1"/>
</dbReference>
<dbReference type="Gene3D" id="2.60.40.10">
    <property type="entry name" value="Immunoglobulins"/>
    <property type="match status" value="1"/>
</dbReference>
<dbReference type="SMART" id="SM00429">
    <property type="entry name" value="IPT"/>
    <property type="match status" value="1"/>
</dbReference>
<feature type="region of interest" description="Disordered" evidence="1">
    <location>
        <begin position="622"/>
        <end position="651"/>
    </location>
</feature>
<dbReference type="Proteomes" id="UP000054107">
    <property type="component" value="Unassembled WGS sequence"/>
</dbReference>
<evidence type="ECO:0000256" key="1">
    <source>
        <dbReference type="SAM" id="MobiDB-lite"/>
    </source>
</evidence>
<evidence type="ECO:0000259" key="2">
    <source>
        <dbReference type="SMART" id="SM00429"/>
    </source>
</evidence>
<dbReference type="EMBL" id="LN733509">
    <property type="protein sequence ID" value="CEP17013.1"/>
    <property type="molecule type" value="Genomic_DNA"/>
</dbReference>
<keyword evidence="4" id="KW-1185">Reference proteome</keyword>
<organism evidence="3 4">
    <name type="scientific">Parasitella parasitica</name>
    <dbReference type="NCBI Taxonomy" id="35722"/>
    <lineage>
        <taxon>Eukaryota</taxon>
        <taxon>Fungi</taxon>
        <taxon>Fungi incertae sedis</taxon>
        <taxon>Mucoromycota</taxon>
        <taxon>Mucoromycotina</taxon>
        <taxon>Mucoromycetes</taxon>
        <taxon>Mucorales</taxon>
        <taxon>Mucorineae</taxon>
        <taxon>Mucoraceae</taxon>
        <taxon>Parasitella</taxon>
    </lineage>
</organism>
<feature type="domain" description="IPT/TIG" evidence="2">
    <location>
        <begin position="516"/>
        <end position="600"/>
    </location>
</feature>
<sequence length="789" mass="86584">MEKIFSVMDTKTKYFLTRSDTHIATSMSPPTSPLNHQDTISPYQTQNKKLLLDDNMEHHQYQRNAYHASSYKYHHDQSALNKAATVPYTSNDGLQIHVDGIPDSGAKSRVETQIKLCVSLTTRDGIKVPYWSYIRIPDSMLARSKLRKSQQQKLLDGSAAAMVSDESKVLDLEARVVCESDEHKRIKMCQGCVRRERKRAERKKDSKPSIQEMNSGVIEKAFERDRKRILLFNCEPLVNFSSGDAILPTRITCYCRHHNERIGFRVRFTLKDNKGMVVATGDSPPIMITDDHKTSKQCVPSVPISRKRGRAVSCETEDGCSALITPVSSRKTSVCKSEPESENSPRQTSVIADSINLSYFAGTSSSNMPSVLDHFTVSPLPTPSEEGGSTLTTSPKTPTAASCSVGSPWETMMPYSSVQIPLSSISNLHHRRTQSMAASAGLSHEILLRDDDSNIAPNPHRCRVMPDALIADTCSPSLLTTASMQPFPTVDYALYSMTTSAPVSPASVVSPENPIIPTLDRILPSQGPITGGVEITIIGDNFHRGLTLMFGNRAATTVCCNSNSIVCILPPAEHNGSVVVSFKEHPLLRTSPAPPLFDYVDSSNQLMVELCNQVVGNHTPSVMTPSASHNLQSQSSSTPPTSYSGESSNQYHRAEYQQNTELEVLNMLSSASLHGSWLAQTTVGGQNLLHLAAYLNYPTLAAFLVSRNLSLVQLQDRNGLSPLHFSCHSKANLVMLKSGADIDMPSSIGTPLEVINSTLYLPEYDHMTSQLLNPQIASFEPCGMVTQLI</sequence>